<feature type="domain" description="NAD(P)-binding" evidence="1">
    <location>
        <begin position="8"/>
        <end position="193"/>
    </location>
</feature>
<dbReference type="Pfam" id="PF13460">
    <property type="entry name" value="NAD_binding_10"/>
    <property type="match status" value="1"/>
</dbReference>
<dbReference type="PANTHER" id="PTHR15020">
    <property type="entry name" value="FLAVIN REDUCTASE-RELATED"/>
    <property type="match status" value="1"/>
</dbReference>
<dbReference type="EMBL" id="FRDA01000002">
    <property type="protein sequence ID" value="SHM63380.1"/>
    <property type="molecule type" value="Genomic_DNA"/>
</dbReference>
<dbReference type="Gene3D" id="3.40.50.720">
    <property type="entry name" value="NAD(P)-binding Rossmann-like Domain"/>
    <property type="match status" value="1"/>
</dbReference>
<evidence type="ECO:0000313" key="3">
    <source>
        <dbReference type="Proteomes" id="UP000183983"/>
    </source>
</evidence>
<evidence type="ECO:0000313" key="2">
    <source>
        <dbReference type="EMBL" id="SHM63380.1"/>
    </source>
</evidence>
<evidence type="ECO:0000259" key="1">
    <source>
        <dbReference type="Pfam" id="PF13460"/>
    </source>
</evidence>
<dbReference type="InterPro" id="IPR036291">
    <property type="entry name" value="NAD(P)-bd_dom_sf"/>
</dbReference>
<dbReference type="Proteomes" id="UP000183983">
    <property type="component" value="Unassembled WGS sequence"/>
</dbReference>
<dbReference type="OrthoDB" id="9803892at2"/>
<organism evidence="2 3">
    <name type="scientific">Pseudomonas asturiensis</name>
    <dbReference type="NCBI Taxonomy" id="1190415"/>
    <lineage>
        <taxon>Bacteria</taxon>
        <taxon>Pseudomonadati</taxon>
        <taxon>Pseudomonadota</taxon>
        <taxon>Gammaproteobacteria</taxon>
        <taxon>Pseudomonadales</taxon>
        <taxon>Pseudomonadaceae</taxon>
        <taxon>Pseudomonas</taxon>
    </lineage>
</organism>
<gene>
    <name evidence="2" type="ORF">SAMN05216593_10239</name>
</gene>
<sequence length="223" mass="23157">MNSVFIVGGSGKIARRLAQQLVERGHHVRSLHRHAEQAEALNALGASPAAGDLLKLDAKALATLMDGSDTVVFAAGAGGKGGAQMTNAIDGRGLELSVAAAQFAGIKRFILVSAFPEASRGKTISETFENYMAVKKAADVHLAATTLDWVILRPGTLVDSAGTGKVQAGLAIAYGDVPRDDVAAALLQIIEKPAVNRVIIELTQGETPVDQAIQAIARDCPQA</sequence>
<dbReference type="PANTHER" id="PTHR15020:SF50">
    <property type="entry name" value="UPF0659 PROTEIN YMR090W"/>
    <property type="match status" value="1"/>
</dbReference>
<dbReference type="RefSeq" id="WP_073162326.1">
    <property type="nucleotide sequence ID" value="NZ_FRDA01000002.1"/>
</dbReference>
<dbReference type="AlphaFoldDB" id="A0A1M7KDM8"/>
<dbReference type="STRING" id="1190415.SAMN05216593_10239"/>
<reference evidence="2 3" key="1">
    <citation type="submission" date="2016-11" db="EMBL/GenBank/DDBJ databases">
        <authorList>
            <person name="Jaros S."/>
            <person name="Januszkiewicz K."/>
            <person name="Wedrychowicz H."/>
        </authorList>
    </citation>
    <scope>NUCLEOTIDE SEQUENCE [LARGE SCALE GENOMIC DNA]</scope>
    <source>
        <strain evidence="2 3">LMG 26898</strain>
    </source>
</reference>
<proteinExistence type="predicted"/>
<dbReference type="InterPro" id="IPR016040">
    <property type="entry name" value="NAD(P)-bd_dom"/>
</dbReference>
<protein>
    <submittedName>
        <fullName evidence="2">Nucleoside-diphosphate-sugar epimerase</fullName>
    </submittedName>
</protein>
<accession>A0A1M7KDM8</accession>
<dbReference type="SUPFAM" id="SSF51735">
    <property type="entry name" value="NAD(P)-binding Rossmann-fold domains"/>
    <property type="match status" value="1"/>
</dbReference>
<name>A0A1M7KDM8_9PSED</name>